<dbReference type="RefSeq" id="XP_043165400.1">
    <property type="nucleotide sequence ID" value="XM_043309465.1"/>
</dbReference>
<gene>
    <name evidence="1" type="ORF">ALTATR162_LOCUS1865</name>
</gene>
<name>A0A8J2MWS5_9PLEO</name>
<dbReference type="Proteomes" id="UP000676310">
    <property type="component" value="Unassembled WGS sequence"/>
</dbReference>
<proteinExistence type="predicted"/>
<dbReference type="EMBL" id="CAJRGZ010000015">
    <property type="protein sequence ID" value="CAG5146358.1"/>
    <property type="molecule type" value="Genomic_DNA"/>
</dbReference>
<comment type="caution">
    <text evidence="1">The sequence shown here is derived from an EMBL/GenBank/DDBJ whole genome shotgun (WGS) entry which is preliminary data.</text>
</comment>
<reference evidence="1" key="1">
    <citation type="submission" date="2021-05" db="EMBL/GenBank/DDBJ databases">
        <authorList>
            <person name="Stam R."/>
        </authorList>
    </citation>
    <scope>NUCLEOTIDE SEQUENCE</scope>
    <source>
        <strain evidence="1">CS162</strain>
    </source>
</reference>
<protein>
    <submittedName>
        <fullName evidence="1">Uncharacterized protein</fullName>
    </submittedName>
</protein>
<sequence length="109" mass="11928">MFSLSSSADVRSSCCNSRDAIPKPALVADASTHLGSTVLDPTKVSSHRQIAHVLNPPHLGYQLQCDALPNIYIQILRFVNNTCPLSTVVLRRTRNAAYVRYAKIHGSIP</sequence>
<evidence type="ECO:0000313" key="1">
    <source>
        <dbReference type="EMBL" id="CAG5146358.1"/>
    </source>
</evidence>
<keyword evidence="2" id="KW-1185">Reference proteome</keyword>
<organism evidence="1 2">
    <name type="scientific">Alternaria atra</name>
    <dbReference type="NCBI Taxonomy" id="119953"/>
    <lineage>
        <taxon>Eukaryota</taxon>
        <taxon>Fungi</taxon>
        <taxon>Dikarya</taxon>
        <taxon>Ascomycota</taxon>
        <taxon>Pezizomycotina</taxon>
        <taxon>Dothideomycetes</taxon>
        <taxon>Pleosporomycetidae</taxon>
        <taxon>Pleosporales</taxon>
        <taxon>Pleosporineae</taxon>
        <taxon>Pleosporaceae</taxon>
        <taxon>Alternaria</taxon>
        <taxon>Alternaria sect. Ulocladioides</taxon>
    </lineage>
</organism>
<dbReference type="GeneID" id="67013246"/>
<dbReference type="AlphaFoldDB" id="A0A8J2MWS5"/>
<evidence type="ECO:0000313" key="2">
    <source>
        <dbReference type="Proteomes" id="UP000676310"/>
    </source>
</evidence>
<accession>A0A8J2MWS5</accession>